<dbReference type="Gene3D" id="3.90.1570.10">
    <property type="entry name" value="tt1808, chain A"/>
    <property type="match status" value="1"/>
</dbReference>
<organism evidence="2">
    <name type="scientific">freshwater sediment metagenome</name>
    <dbReference type="NCBI Taxonomy" id="556182"/>
    <lineage>
        <taxon>unclassified sequences</taxon>
        <taxon>metagenomes</taxon>
        <taxon>ecological metagenomes</taxon>
    </lineage>
</organism>
<dbReference type="Pfam" id="PF05685">
    <property type="entry name" value="Uma2"/>
    <property type="match status" value="1"/>
</dbReference>
<accession>A0AA48M2U4</accession>
<dbReference type="EMBL" id="OY288114">
    <property type="protein sequence ID" value="CAJ0862992.1"/>
    <property type="molecule type" value="Genomic_DNA"/>
</dbReference>
<dbReference type="CDD" id="cd06260">
    <property type="entry name" value="DUF820-like"/>
    <property type="match status" value="1"/>
</dbReference>
<dbReference type="AlphaFoldDB" id="A0AA48M2U4"/>
<protein>
    <recommendedName>
        <fullName evidence="1">Putative restriction endonuclease domain-containing protein</fullName>
    </recommendedName>
</protein>
<name>A0AA48M2U4_9ZZZZ</name>
<dbReference type="InterPro" id="IPR011335">
    <property type="entry name" value="Restrct_endonuc-II-like"/>
</dbReference>
<proteinExistence type="predicted"/>
<reference evidence="2" key="1">
    <citation type="submission" date="2023-07" db="EMBL/GenBank/DDBJ databases">
        <authorList>
            <person name="Pelsma A.J. K."/>
        </authorList>
    </citation>
    <scope>NUCLEOTIDE SEQUENCE</scope>
</reference>
<dbReference type="InterPro" id="IPR008538">
    <property type="entry name" value="Uma2"/>
</dbReference>
<dbReference type="InterPro" id="IPR012296">
    <property type="entry name" value="Nuclease_put_TT1808"/>
</dbReference>
<feature type="domain" description="Putative restriction endonuclease" evidence="1">
    <location>
        <begin position="14"/>
        <end position="177"/>
    </location>
</feature>
<dbReference type="PANTHER" id="PTHR36558:SF1">
    <property type="entry name" value="RESTRICTION ENDONUCLEASE DOMAIN-CONTAINING PROTEIN-RELATED"/>
    <property type="match status" value="1"/>
</dbReference>
<evidence type="ECO:0000313" key="2">
    <source>
        <dbReference type="EMBL" id="CAJ0862992.1"/>
    </source>
</evidence>
<gene>
    <name evidence="2" type="ORF">AMST5_01540</name>
</gene>
<dbReference type="PANTHER" id="PTHR36558">
    <property type="entry name" value="GLR1098 PROTEIN"/>
    <property type="match status" value="1"/>
</dbReference>
<dbReference type="SUPFAM" id="SSF52980">
    <property type="entry name" value="Restriction endonuclease-like"/>
    <property type="match status" value="1"/>
</dbReference>
<sequence length="186" mass="20571">MTPMSARPKDSMTVEEYLAWSESQEGRFELVDGVVYAQASERAAHAKMKGLVFLALRNAIKRSGRNCHALVGGMAVRVGARTVFEPDAQVYWGPELPPDALLVDNPVIVAEVISPTTGRNDHTHKLAGYFALPSIRHYLIVDPDERLVLHYERRDDGVVITHILREGVATLDPPGLQLALSELYEA</sequence>
<evidence type="ECO:0000259" key="1">
    <source>
        <dbReference type="Pfam" id="PF05685"/>
    </source>
</evidence>